<dbReference type="Proteomes" id="UP001062846">
    <property type="component" value="Chromosome 8"/>
</dbReference>
<keyword evidence="2" id="KW-1185">Reference proteome</keyword>
<accession>A0ACC0MU73</accession>
<proteinExistence type="predicted"/>
<evidence type="ECO:0000313" key="1">
    <source>
        <dbReference type="EMBL" id="KAI8544586.1"/>
    </source>
</evidence>
<dbReference type="EMBL" id="CM046395">
    <property type="protein sequence ID" value="KAI8544586.1"/>
    <property type="molecule type" value="Genomic_DNA"/>
</dbReference>
<comment type="caution">
    <text evidence="1">The sequence shown here is derived from an EMBL/GenBank/DDBJ whole genome shotgun (WGS) entry which is preliminary data.</text>
</comment>
<gene>
    <name evidence="1" type="ORF">RHMOL_Rhmol08G0308600</name>
</gene>
<reference evidence="1" key="1">
    <citation type="submission" date="2022-02" db="EMBL/GenBank/DDBJ databases">
        <title>Plant Genome Project.</title>
        <authorList>
            <person name="Zhang R.-G."/>
        </authorList>
    </citation>
    <scope>NUCLEOTIDE SEQUENCE</scope>
    <source>
        <strain evidence="1">AT1</strain>
    </source>
</reference>
<name>A0ACC0MU73_RHOML</name>
<sequence>MLQIFNGLKTIPDNDMQGVDMESCSENSVTLINGGQPQNSLHRIITEECTNMLKSFCGTKKQWLWEVEVEVEAEAEKEKVVVVEKVMAYSYQGKIAELRLVLVAVASVITGYFIGSSFHKVSSNKIQMPTLNYNVEDVKQIYVQTNPRGAESLPPDIVEPYSDFHPHRQQENSTEDLVGKPKYLLALTVGYDQQDIINEIVMKFPENFSIVLFHYDGRTSEWDQFEWSHRAIHISARKQAKWWYAKRFLHPDIVSAYEYIFIWDEDLGVDHFNAEEYLKLVKKHDLEISQPGIEQKTEHAWLMTKRRVGIEVHKKTKERQGKCQDKNQPPCARYRCAPTIFHSICRFVEIMAPVFSRKSWQCVWHMIQNDLIHGWGLDFHLWRCVERPYEKIGVVDAQWVEHKNLPSLGNQVLARCSAEYGEFERRMYMAEHGNGSQTRGGQEEAVSVAIGGGKWHMPPPGPNIVEEKRQFYAKRILERRRFFRPLGPIQ</sequence>
<organism evidence="1 2">
    <name type="scientific">Rhododendron molle</name>
    <name type="common">Chinese azalea</name>
    <name type="synonym">Azalea mollis</name>
    <dbReference type="NCBI Taxonomy" id="49168"/>
    <lineage>
        <taxon>Eukaryota</taxon>
        <taxon>Viridiplantae</taxon>
        <taxon>Streptophyta</taxon>
        <taxon>Embryophyta</taxon>
        <taxon>Tracheophyta</taxon>
        <taxon>Spermatophyta</taxon>
        <taxon>Magnoliopsida</taxon>
        <taxon>eudicotyledons</taxon>
        <taxon>Gunneridae</taxon>
        <taxon>Pentapetalae</taxon>
        <taxon>asterids</taxon>
        <taxon>Ericales</taxon>
        <taxon>Ericaceae</taxon>
        <taxon>Ericoideae</taxon>
        <taxon>Rhodoreae</taxon>
        <taxon>Rhododendron</taxon>
    </lineage>
</organism>
<protein>
    <submittedName>
        <fullName evidence="1">Uncharacterized protein</fullName>
    </submittedName>
</protein>
<evidence type="ECO:0000313" key="2">
    <source>
        <dbReference type="Proteomes" id="UP001062846"/>
    </source>
</evidence>